<dbReference type="GO" id="GO:0016491">
    <property type="term" value="F:oxidoreductase activity"/>
    <property type="evidence" value="ECO:0007669"/>
    <property type="project" value="InterPro"/>
</dbReference>
<feature type="region of interest" description="Disordered" evidence="5">
    <location>
        <begin position="142"/>
        <end position="224"/>
    </location>
</feature>
<keyword evidence="4 6" id="KW-0472">Membrane</keyword>
<dbReference type="Pfam" id="PF02915">
    <property type="entry name" value="Rubrerythrin"/>
    <property type="match status" value="1"/>
</dbReference>
<dbReference type="EMBL" id="BMOY01000016">
    <property type="protein sequence ID" value="GGJ05125.1"/>
    <property type="molecule type" value="Genomic_DNA"/>
</dbReference>
<dbReference type="InterPro" id="IPR003251">
    <property type="entry name" value="Rr_diiron-bd_dom"/>
</dbReference>
<feature type="region of interest" description="Disordered" evidence="5">
    <location>
        <begin position="1"/>
        <end position="21"/>
    </location>
</feature>
<organism evidence="8 9">
    <name type="scientific">Alicyclobacillus cellulosilyticus</name>
    <dbReference type="NCBI Taxonomy" id="1003997"/>
    <lineage>
        <taxon>Bacteria</taxon>
        <taxon>Bacillati</taxon>
        <taxon>Bacillota</taxon>
        <taxon>Bacilli</taxon>
        <taxon>Bacillales</taxon>
        <taxon>Alicyclobacillaceae</taxon>
        <taxon>Alicyclobacillus</taxon>
    </lineage>
</organism>
<feature type="compositionally biased region" description="Polar residues" evidence="5">
    <location>
        <begin position="185"/>
        <end position="216"/>
    </location>
</feature>
<dbReference type="InterPro" id="IPR008217">
    <property type="entry name" value="Ccc1_fam"/>
</dbReference>
<proteinExistence type="predicted"/>
<feature type="transmembrane region" description="Helical" evidence="6">
    <location>
        <begin position="441"/>
        <end position="460"/>
    </location>
</feature>
<dbReference type="AlphaFoldDB" id="A0A917K8P0"/>
<evidence type="ECO:0000313" key="9">
    <source>
        <dbReference type="Proteomes" id="UP000637695"/>
    </source>
</evidence>
<dbReference type="GO" id="GO:0030026">
    <property type="term" value="P:intracellular manganese ion homeostasis"/>
    <property type="evidence" value="ECO:0007669"/>
    <property type="project" value="InterPro"/>
</dbReference>
<evidence type="ECO:0000256" key="1">
    <source>
        <dbReference type="ARBA" id="ARBA00004127"/>
    </source>
</evidence>
<feature type="transmembrane region" description="Helical" evidence="6">
    <location>
        <begin position="278"/>
        <end position="301"/>
    </location>
</feature>
<dbReference type="Proteomes" id="UP000637695">
    <property type="component" value="Unassembled WGS sequence"/>
</dbReference>
<dbReference type="RefSeq" id="WP_188881885.1">
    <property type="nucleotide sequence ID" value="NZ_BMOY01000016.1"/>
</dbReference>
<dbReference type="GO" id="GO:0005384">
    <property type="term" value="F:manganese ion transmembrane transporter activity"/>
    <property type="evidence" value="ECO:0007669"/>
    <property type="project" value="InterPro"/>
</dbReference>
<dbReference type="GO" id="GO:0012505">
    <property type="term" value="C:endomembrane system"/>
    <property type="evidence" value="ECO:0007669"/>
    <property type="project" value="UniProtKB-SubCell"/>
</dbReference>
<dbReference type="Pfam" id="PF01988">
    <property type="entry name" value="VIT1"/>
    <property type="match status" value="1"/>
</dbReference>
<protein>
    <recommendedName>
        <fullName evidence="7">Rubrerythrin diiron-binding domain-containing protein</fullName>
    </recommendedName>
</protein>
<dbReference type="InterPro" id="IPR009078">
    <property type="entry name" value="Ferritin-like_SF"/>
</dbReference>
<comment type="caution">
    <text evidence="8">The sequence shown here is derived from an EMBL/GenBank/DDBJ whole genome shotgun (WGS) entry which is preliminary data.</text>
</comment>
<gene>
    <name evidence="8" type="ORF">GCM10010885_12780</name>
</gene>
<evidence type="ECO:0000256" key="5">
    <source>
        <dbReference type="SAM" id="MobiDB-lite"/>
    </source>
</evidence>
<dbReference type="PANTHER" id="PTHR31851">
    <property type="entry name" value="FE(2+)/MN(2+) TRANSPORTER PCL1"/>
    <property type="match status" value="1"/>
</dbReference>
<reference evidence="8" key="1">
    <citation type="journal article" date="2014" name="Int. J. Syst. Evol. Microbiol.">
        <title>Complete genome sequence of Corynebacterium casei LMG S-19264T (=DSM 44701T), isolated from a smear-ripened cheese.</title>
        <authorList>
            <consortium name="US DOE Joint Genome Institute (JGI-PGF)"/>
            <person name="Walter F."/>
            <person name="Albersmeier A."/>
            <person name="Kalinowski J."/>
            <person name="Ruckert C."/>
        </authorList>
    </citation>
    <scope>NUCLEOTIDE SEQUENCE</scope>
    <source>
        <strain evidence="8">JCM 18487</strain>
    </source>
</reference>
<evidence type="ECO:0000256" key="6">
    <source>
        <dbReference type="SAM" id="Phobius"/>
    </source>
</evidence>
<name>A0A917K8P0_9BACL</name>
<feature type="transmembrane region" description="Helical" evidence="6">
    <location>
        <begin position="407"/>
        <end position="429"/>
    </location>
</feature>
<comment type="subcellular location">
    <subcellularLocation>
        <location evidence="1">Endomembrane system</location>
        <topology evidence="1">Multi-pass membrane protein</topology>
    </subcellularLocation>
</comment>
<dbReference type="SUPFAM" id="SSF47240">
    <property type="entry name" value="Ferritin-like"/>
    <property type="match status" value="1"/>
</dbReference>
<dbReference type="InterPro" id="IPR012347">
    <property type="entry name" value="Ferritin-like"/>
</dbReference>
<feature type="transmembrane region" description="Helical" evidence="6">
    <location>
        <begin position="381"/>
        <end position="401"/>
    </location>
</feature>
<dbReference type="Gene3D" id="1.20.1260.10">
    <property type="match status" value="1"/>
</dbReference>
<keyword evidence="2 6" id="KW-0812">Transmembrane</keyword>
<accession>A0A917K8P0</accession>
<reference evidence="8" key="2">
    <citation type="submission" date="2020-09" db="EMBL/GenBank/DDBJ databases">
        <authorList>
            <person name="Sun Q."/>
            <person name="Ohkuma M."/>
        </authorList>
    </citation>
    <scope>NUCLEOTIDE SEQUENCE</scope>
    <source>
        <strain evidence="8">JCM 18487</strain>
    </source>
</reference>
<feature type="domain" description="Rubrerythrin diiron-binding" evidence="7">
    <location>
        <begin position="33"/>
        <end position="144"/>
    </location>
</feature>
<evidence type="ECO:0000313" key="8">
    <source>
        <dbReference type="EMBL" id="GGJ05125.1"/>
    </source>
</evidence>
<evidence type="ECO:0000256" key="4">
    <source>
        <dbReference type="ARBA" id="ARBA00023136"/>
    </source>
</evidence>
<evidence type="ECO:0000256" key="2">
    <source>
        <dbReference type="ARBA" id="ARBA00022692"/>
    </source>
</evidence>
<sequence length="463" mass="49618">MADEVRGAPPASKKTSAERDGELAKKAFIENWRREMEAVALYDLAAQQEPDERRRSVLRQLAELERRHAELWADKLAALGVEVAALPAPEPGRRPLQRDQLLEEIERMERSNADWYRSLRHMFSDPDVVRVLEQLEADERAHGDLEQVLGGGDTAERGSGAAADGARGGTAQGGDGRDGPAQLGHGQSSRGEMNHGQTGHAQTGHAQTGHGQTARSPNARGAGVMSRLSHIWGSERWHNQGRGGWIGDAIYGVNDGLGAIFGIIAGVAGYTSVNSHDVLVSGFFGALASTLSMGAGAYLAAKSENEVMEKELASERSEIAEDPAHEEEELALLYQLKGFGEDEARQIAARIAQDPEQFLKTMAQEELGIHDVSRSNPWTSALFGSLSTFVGGIVPLVPFFFMGGTPAMVTAAIVSILAHFVVGALKSIVTVRSWWKSGLEMTLVGVITGVVSYGLGLVGAKVL</sequence>
<keyword evidence="9" id="KW-1185">Reference proteome</keyword>
<keyword evidence="3 6" id="KW-1133">Transmembrane helix</keyword>
<evidence type="ECO:0000256" key="3">
    <source>
        <dbReference type="ARBA" id="ARBA00022989"/>
    </source>
</evidence>
<dbReference type="GO" id="GO:0046872">
    <property type="term" value="F:metal ion binding"/>
    <property type="evidence" value="ECO:0007669"/>
    <property type="project" value="InterPro"/>
</dbReference>
<evidence type="ECO:0000259" key="7">
    <source>
        <dbReference type="Pfam" id="PF02915"/>
    </source>
</evidence>